<keyword evidence="1" id="KW-0812">Transmembrane</keyword>
<gene>
    <name evidence="3" type="ORF">F8154_14130</name>
</gene>
<keyword evidence="4" id="KW-1185">Reference proteome</keyword>
<evidence type="ECO:0000313" key="3">
    <source>
        <dbReference type="EMBL" id="KAB3530206.1"/>
    </source>
</evidence>
<sequence>MRRLMESKKKIIATAVITVLILGVFLSISSMAAIYRPALREVEYQYVSYHIRDYQVIETENYIIRHPGFDEELLSYIVKTAEDKYIAATEVFNYKPKEKVRMVLYNDLDEMMDATMLRKGNPPMGVYYGNTIHISNPLIWFSEEEYKEGFYREGPILHELVHLLTDHIANGNFPTWFTEGVSLYMEYQVDKYQWGYELSGAEVDFSIEELTHDFHQLNQYRAYAKSFRLVSGFVDKYGLEELLLIIEKLGEGEKFSNYKNLF</sequence>
<dbReference type="EMBL" id="WBZC01000071">
    <property type="protein sequence ID" value="KAB3530206.1"/>
    <property type="molecule type" value="Genomic_DNA"/>
</dbReference>
<evidence type="ECO:0000256" key="1">
    <source>
        <dbReference type="SAM" id="Phobius"/>
    </source>
</evidence>
<evidence type="ECO:0000259" key="2">
    <source>
        <dbReference type="Pfam" id="PF13485"/>
    </source>
</evidence>
<dbReference type="AlphaFoldDB" id="A0A6I0F519"/>
<keyword evidence="1" id="KW-0472">Membrane</keyword>
<reference evidence="3 4" key="1">
    <citation type="submission" date="2019-10" db="EMBL/GenBank/DDBJ databases">
        <title>Alkaliphilus serpentinus sp. nov. and Alkaliphilus pronyensis sp. nov., two novel anaerobic alkaliphilic species isolated from the serpentinized-hosted hydrothermal field of the Prony Bay (New Caledonia).</title>
        <authorList>
            <person name="Postec A."/>
        </authorList>
    </citation>
    <scope>NUCLEOTIDE SEQUENCE [LARGE SCALE GENOMIC DNA]</scope>
    <source>
        <strain evidence="3 4">LacV</strain>
    </source>
</reference>
<dbReference type="Pfam" id="PF13485">
    <property type="entry name" value="Peptidase_MA_2"/>
    <property type="match status" value="1"/>
</dbReference>
<dbReference type="Proteomes" id="UP000432715">
    <property type="component" value="Unassembled WGS sequence"/>
</dbReference>
<name>A0A6I0F519_9FIRM</name>
<evidence type="ECO:0000313" key="4">
    <source>
        <dbReference type="Proteomes" id="UP000432715"/>
    </source>
</evidence>
<dbReference type="InterPro" id="IPR039568">
    <property type="entry name" value="Peptidase_MA-like_dom"/>
</dbReference>
<protein>
    <recommendedName>
        <fullName evidence="2">Peptidase MA-like domain-containing protein</fullName>
    </recommendedName>
</protein>
<dbReference type="RefSeq" id="WP_151862265.1">
    <property type="nucleotide sequence ID" value="NZ_WBZC01000071.1"/>
</dbReference>
<feature type="transmembrane region" description="Helical" evidence="1">
    <location>
        <begin position="12"/>
        <end position="35"/>
    </location>
</feature>
<feature type="domain" description="Peptidase MA-like" evidence="2">
    <location>
        <begin position="83"/>
        <end position="255"/>
    </location>
</feature>
<keyword evidence="1" id="KW-1133">Transmembrane helix</keyword>
<comment type="caution">
    <text evidence="3">The sequence shown here is derived from an EMBL/GenBank/DDBJ whole genome shotgun (WGS) entry which is preliminary data.</text>
</comment>
<dbReference type="OrthoDB" id="9787613at2"/>
<organism evidence="3 4">
    <name type="scientific">Alkaliphilus pronyensis</name>
    <dbReference type="NCBI Taxonomy" id="1482732"/>
    <lineage>
        <taxon>Bacteria</taxon>
        <taxon>Bacillati</taxon>
        <taxon>Bacillota</taxon>
        <taxon>Clostridia</taxon>
        <taxon>Peptostreptococcales</taxon>
        <taxon>Natronincolaceae</taxon>
        <taxon>Alkaliphilus</taxon>
    </lineage>
</organism>
<accession>A0A6I0F519</accession>
<proteinExistence type="predicted"/>